<keyword evidence="3" id="KW-0547">Nucleotide-binding</keyword>
<evidence type="ECO:0000256" key="5">
    <source>
        <dbReference type="ARBA" id="ARBA00022840"/>
    </source>
</evidence>
<dbReference type="GO" id="GO:0016301">
    <property type="term" value="F:kinase activity"/>
    <property type="evidence" value="ECO:0007669"/>
    <property type="project" value="UniProtKB-KW"/>
</dbReference>
<dbReference type="Gene3D" id="3.40.50.10840">
    <property type="entry name" value="Putative sugar-binding, N-terminal domain"/>
    <property type="match status" value="1"/>
</dbReference>
<dbReference type="AlphaFoldDB" id="A0A2S9IQU7"/>
<dbReference type="Pfam" id="PF07005">
    <property type="entry name" value="SBD_N"/>
    <property type="match status" value="1"/>
</dbReference>
<dbReference type="InterPro" id="IPR031475">
    <property type="entry name" value="NBD_C"/>
</dbReference>
<protein>
    <recommendedName>
        <fullName evidence="11">Four-carbon acid sugar kinase family protein</fullName>
    </recommendedName>
</protein>
<comment type="similarity">
    <text evidence="1">Belongs to the four-carbon acid sugar kinase family.</text>
</comment>
<feature type="domain" description="Four-carbon acid sugar kinase nucleotide binding" evidence="8">
    <location>
        <begin position="260"/>
        <end position="341"/>
    </location>
</feature>
<evidence type="ECO:0008006" key="11">
    <source>
        <dbReference type="Google" id="ProtNLM"/>
    </source>
</evidence>
<dbReference type="GO" id="GO:0005524">
    <property type="term" value="F:ATP binding"/>
    <property type="evidence" value="ECO:0007669"/>
    <property type="project" value="UniProtKB-KW"/>
</dbReference>
<gene>
    <name evidence="9" type="ORF">C5748_14080</name>
</gene>
<name>A0A2S9IQU7_9HYPH</name>
<keyword evidence="4" id="KW-0418">Kinase</keyword>
<dbReference type="InterPro" id="IPR010737">
    <property type="entry name" value="4-carb_acid_sugar_kinase_N"/>
</dbReference>
<dbReference type="RefSeq" id="WP_105742562.1">
    <property type="nucleotide sequence ID" value="NZ_PVBR01000009.1"/>
</dbReference>
<evidence type="ECO:0000256" key="1">
    <source>
        <dbReference type="ARBA" id="ARBA00005715"/>
    </source>
</evidence>
<evidence type="ECO:0000259" key="7">
    <source>
        <dbReference type="Pfam" id="PF07005"/>
    </source>
</evidence>
<comment type="caution">
    <text evidence="9">The sequence shown here is derived from an EMBL/GenBank/DDBJ whole genome shotgun (WGS) entry which is preliminary data.</text>
</comment>
<evidence type="ECO:0000256" key="3">
    <source>
        <dbReference type="ARBA" id="ARBA00022741"/>
    </source>
</evidence>
<dbReference type="SUPFAM" id="SSF142764">
    <property type="entry name" value="YgbK-like"/>
    <property type="match status" value="1"/>
</dbReference>
<dbReference type="InterPro" id="IPR042213">
    <property type="entry name" value="NBD_C_sf"/>
</dbReference>
<keyword evidence="2" id="KW-0808">Transferase</keyword>
<proteinExistence type="inferred from homology"/>
<dbReference type="InterPro" id="IPR037051">
    <property type="entry name" value="4-carb_acid_sugar_kinase_N_sf"/>
</dbReference>
<reference evidence="9 10" key="1">
    <citation type="submission" date="2018-02" db="EMBL/GenBank/DDBJ databases">
        <title>The draft genome of Phyllobacterium sp. 1N-3.</title>
        <authorList>
            <person name="Liu L."/>
            <person name="Li L."/>
            <person name="Zhang X."/>
            <person name="Wang T."/>
            <person name="Liang L."/>
        </authorList>
    </citation>
    <scope>NUCLEOTIDE SEQUENCE [LARGE SCALE GENOMIC DNA]</scope>
    <source>
        <strain evidence="9 10">1N-3</strain>
    </source>
</reference>
<dbReference type="EMBL" id="PVBR01000009">
    <property type="protein sequence ID" value="PRD42898.1"/>
    <property type="molecule type" value="Genomic_DNA"/>
</dbReference>
<dbReference type="Pfam" id="PF17042">
    <property type="entry name" value="NBD_C"/>
    <property type="match status" value="1"/>
</dbReference>
<evidence type="ECO:0000313" key="9">
    <source>
        <dbReference type="EMBL" id="PRD42898.1"/>
    </source>
</evidence>
<feature type="domain" description="Four-carbon acid sugar kinase N-terminal" evidence="7">
    <location>
        <begin position="4"/>
        <end position="130"/>
    </location>
</feature>
<evidence type="ECO:0000313" key="10">
    <source>
        <dbReference type="Proteomes" id="UP000239434"/>
    </source>
</evidence>
<keyword evidence="6" id="KW-0119">Carbohydrate metabolism</keyword>
<dbReference type="Gene3D" id="3.40.980.20">
    <property type="entry name" value="Four-carbon acid sugar kinase, nucleotide binding domain"/>
    <property type="match status" value="1"/>
</dbReference>
<keyword evidence="5" id="KW-0067">ATP-binding</keyword>
<evidence type="ECO:0000256" key="4">
    <source>
        <dbReference type="ARBA" id="ARBA00022777"/>
    </source>
</evidence>
<organism evidence="9 10">
    <name type="scientific">Phyllobacterium phragmitis</name>
    <dbReference type="NCBI Taxonomy" id="2670329"/>
    <lineage>
        <taxon>Bacteria</taxon>
        <taxon>Pseudomonadati</taxon>
        <taxon>Pseudomonadota</taxon>
        <taxon>Alphaproteobacteria</taxon>
        <taxon>Hyphomicrobiales</taxon>
        <taxon>Phyllobacteriaceae</taxon>
        <taxon>Phyllobacterium</taxon>
    </lineage>
</organism>
<evidence type="ECO:0000256" key="6">
    <source>
        <dbReference type="ARBA" id="ARBA00023277"/>
    </source>
</evidence>
<dbReference type="Proteomes" id="UP000239434">
    <property type="component" value="Unassembled WGS sequence"/>
</dbReference>
<evidence type="ECO:0000259" key="8">
    <source>
        <dbReference type="Pfam" id="PF17042"/>
    </source>
</evidence>
<accession>A0A2S9IQU7</accession>
<evidence type="ECO:0000256" key="2">
    <source>
        <dbReference type="ARBA" id="ARBA00022679"/>
    </source>
</evidence>
<sequence length="362" mass="37064">MTKLLIIADDLTGALDSAVPFAVRGLKTVIACRPQHLDAAFARQADVVSVSTASREGSAEAARAAVAQVMRSAMRAGIGTPRQIFKKIDSRMKGHVAVEVLVVAGACAASRIVVCPAIPAQGRIVHNGVVKGRGLTETVGIAGLFRETGLTVLAPDAANGADLQQIVTAAGAADMLVGAAGLSTALARTLAPEADLGRRAPRLRAPALLAIGSRDPITLEQIMQLKERANPSWIGAPNGAASADIAEGSAITILQMLPSDEVISGHQANQNFSQTACRLLGQGVGSLLCCGGETADAVLATAGIDVMTLEGELSPGVPVGFGKIGDKKLMIATKSGGFGDLNCLANIVENIDFMESCGIDWS</sequence>
<keyword evidence="10" id="KW-1185">Reference proteome</keyword>